<protein>
    <submittedName>
        <fullName evidence="4">Predicted Fe-Mo cluster-binding protein, NifX family</fullName>
    </submittedName>
</protein>
<feature type="domain" description="Dinitrogenase iron-molybdenum cofactor biosynthesis" evidence="3">
    <location>
        <begin position="11"/>
        <end position="103"/>
    </location>
</feature>
<proteinExistence type="predicted"/>
<name>A0A450TBZ3_9GAMM</name>
<dbReference type="EMBL" id="CAADFA010000365">
    <property type="protein sequence ID" value="VFJ64283.1"/>
    <property type="molecule type" value="Genomic_DNA"/>
</dbReference>
<evidence type="ECO:0000313" key="5">
    <source>
        <dbReference type="EMBL" id="VFJ64985.1"/>
    </source>
</evidence>
<dbReference type="InterPro" id="IPR036105">
    <property type="entry name" value="DiNase_FeMo-co_biosyn_sf"/>
</dbReference>
<evidence type="ECO:0000256" key="2">
    <source>
        <dbReference type="SAM" id="MobiDB-lite"/>
    </source>
</evidence>
<dbReference type="SUPFAM" id="SSF53146">
    <property type="entry name" value="Nitrogenase accessory factor-like"/>
    <property type="match status" value="1"/>
</dbReference>
<gene>
    <name evidence="5" type="ORF">BECKFM1743A_GA0114220_103701</name>
    <name evidence="6" type="ORF">BECKFM1743B_GA0114221_104091</name>
    <name evidence="4" type="ORF">BECKFM1743C_GA0114222_103651</name>
</gene>
<feature type="region of interest" description="Disordered" evidence="2">
    <location>
        <begin position="120"/>
        <end position="141"/>
    </location>
</feature>
<dbReference type="Pfam" id="PF02579">
    <property type="entry name" value="Nitro_FeMo-Co"/>
    <property type="match status" value="1"/>
</dbReference>
<evidence type="ECO:0000259" key="3">
    <source>
        <dbReference type="Pfam" id="PF02579"/>
    </source>
</evidence>
<keyword evidence="1" id="KW-0535">Nitrogen fixation</keyword>
<accession>A0A450TBZ3</accession>
<evidence type="ECO:0000313" key="6">
    <source>
        <dbReference type="EMBL" id="VFK16266.1"/>
    </source>
</evidence>
<dbReference type="AlphaFoldDB" id="A0A450TBZ3"/>
<dbReference type="Gene3D" id="3.30.420.130">
    <property type="entry name" value="Dinitrogenase iron-molybdenum cofactor biosynthesis domain"/>
    <property type="match status" value="1"/>
</dbReference>
<dbReference type="EMBL" id="CAADFL010000409">
    <property type="protein sequence ID" value="VFK16266.1"/>
    <property type="molecule type" value="Genomic_DNA"/>
</dbReference>
<reference evidence="4" key="1">
    <citation type="submission" date="2019-02" db="EMBL/GenBank/DDBJ databases">
        <authorList>
            <person name="Gruber-Vodicka R. H."/>
            <person name="Seah K. B. B."/>
        </authorList>
    </citation>
    <scope>NUCLEOTIDE SEQUENCE</scope>
    <source>
        <strain evidence="5">BECK_BZ163</strain>
        <strain evidence="6">BECK_BZ164</strain>
        <strain evidence="4">BECK_BZ165</strain>
    </source>
</reference>
<evidence type="ECO:0000256" key="1">
    <source>
        <dbReference type="ARBA" id="ARBA00023231"/>
    </source>
</evidence>
<evidence type="ECO:0000313" key="4">
    <source>
        <dbReference type="EMBL" id="VFJ64283.1"/>
    </source>
</evidence>
<sequence length="141" mass="15174">MKIAITSQNRREVTGHAGMCRNFFIYDIAEDSPPVIKDKKLLELPKEQSLHEHAGGQPHPLDVVNVFITGGMGSGMRQKLAGKGIRGITTAETDPDNAIRAFLDGSLVEQSPDHDCGCSGHGHGHHGHGRGQSVFPTNNLC</sequence>
<dbReference type="InterPro" id="IPR003731">
    <property type="entry name" value="Di-Nase_FeMo-co_biosynth"/>
</dbReference>
<organism evidence="4">
    <name type="scientific">Candidatus Kentrum sp. FM</name>
    <dbReference type="NCBI Taxonomy" id="2126340"/>
    <lineage>
        <taxon>Bacteria</taxon>
        <taxon>Pseudomonadati</taxon>
        <taxon>Pseudomonadota</taxon>
        <taxon>Gammaproteobacteria</taxon>
        <taxon>Candidatus Kentrum</taxon>
    </lineage>
</organism>
<dbReference type="EMBL" id="CAADEZ010000370">
    <property type="protein sequence ID" value="VFJ64985.1"/>
    <property type="molecule type" value="Genomic_DNA"/>
</dbReference>